<protein>
    <submittedName>
        <fullName evidence="2">Uncharacterized protein</fullName>
    </submittedName>
</protein>
<evidence type="ECO:0000313" key="2">
    <source>
        <dbReference type="EMBL" id="KAF2867289.1"/>
    </source>
</evidence>
<accession>A0A7C8I0E1</accession>
<dbReference type="AlphaFoldDB" id="A0A7C8I0E1"/>
<evidence type="ECO:0000313" key="3">
    <source>
        <dbReference type="Proteomes" id="UP000481861"/>
    </source>
</evidence>
<proteinExistence type="predicted"/>
<dbReference type="Proteomes" id="UP000481861">
    <property type="component" value="Unassembled WGS sequence"/>
</dbReference>
<gene>
    <name evidence="2" type="ORF">BDV95DRAFT_189130</name>
</gene>
<feature type="region of interest" description="Disordered" evidence="1">
    <location>
        <begin position="1"/>
        <end position="26"/>
    </location>
</feature>
<organism evidence="2 3">
    <name type="scientific">Massariosphaeria phaeospora</name>
    <dbReference type="NCBI Taxonomy" id="100035"/>
    <lineage>
        <taxon>Eukaryota</taxon>
        <taxon>Fungi</taxon>
        <taxon>Dikarya</taxon>
        <taxon>Ascomycota</taxon>
        <taxon>Pezizomycotina</taxon>
        <taxon>Dothideomycetes</taxon>
        <taxon>Pleosporomycetidae</taxon>
        <taxon>Pleosporales</taxon>
        <taxon>Pleosporales incertae sedis</taxon>
        <taxon>Massariosphaeria</taxon>
    </lineage>
</organism>
<keyword evidence="3" id="KW-1185">Reference proteome</keyword>
<dbReference type="EMBL" id="JAADJZ010000024">
    <property type="protein sequence ID" value="KAF2867289.1"/>
    <property type="molecule type" value="Genomic_DNA"/>
</dbReference>
<comment type="caution">
    <text evidence="2">The sequence shown here is derived from an EMBL/GenBank/DDBJ whole genome shotgun (WGS) entry which is preliminary data.</text>
</comment>
<evidence type="ECO:0000256" key="1">
    <source>
        <dbReference type="SAM" id="MobiDB-lite"/>
    </source>
</evidence>
<reference evidence="2 3" key="1">
    <citation type="submission" date="2020-01" db="EMBL/GenBank/DDBJ databases">
        <authorList>
            <consortium name="DOE Joint Genome Institute"/>
            <person name="Haridas S."/>
            <person name="Albert R."/>
            <person name="Binder M."/>
            <person name="Bloem J."/>
            <person name="Labutti K."/>
            <person name="Salamov A."/>
            <person name="Andreopoulos B."/>
            <person name="Baker S.E."/>
            <person name="Barry K."/>
            <person name="Bills G."/>
            <person name="Bluhm B.H."/>
            <person name="Cannon C."/>
            <person name="Castanera R."/>
            <person name="Culley D.E."/>
            <person name="Daum C."/>
            <person name="Ezra D."/>
            <person name="Gonzalez J.B."/>
            <person name="Henrissat B."/>
            <person name="Kuo A."/>
            <person name="Liang C."/>
            <person name="Lipzen A."/>
            <person name="Lutzoni F."/>
            <person name="Magnuson J."/>
            <person name="Mondo S."/>
            <person name="Nolan M."/>
            <person name="Ohm R."/>
            <person name="Pangilinan J."/>
            <person name="Park H.-J.H."/>
            <person name="Ramirez L."/>
            <person name="Alfaro M."/>
            <person name="Sun H."/>
            <person name="Tritt A."/>
            <person name="Yoshinaga Y."/>
            <person name="Zwiers L.-H.L."/>
            <person name="Turgeon B.G."/>
            <person name="Goodwin S.B."/>
            <person name="Spatafora J.W."/>
            <person name="Crous P.W."/>
            <person name="Grigoriev I.V."/>
        </authorList>
    </citation>
    <scope>NUCLEOTIDE SEQUENCE [LARGE SCALE GENOMIC DNA]</scope>
    <source>
        <strain evidence="2 3">CBS 611.86</strain>
    </source>
</reference>
<sequence>MRWIYGKRQQTKRSGKERKWGIGGYPAPRVHVREKDQRCRRNEKGLDGVLRVGMPL</sequence>
<dbReference type="OrthoDB" id="5151921at2759"/>
<name>A0A7C8I0E1_9PLEO</name>